<feature type="transmembrane region" description="Helical" evidence="7">
    <location>
        <begin position="24"/>
        <end position="42"/>
    </location>
</feature>
<dbReference type="InterPro" id="IPR013057">
    <property type="entry name" value="AA_transpt_TM"/>
</dbReference>
<dbReference type="PANTHER" id="PTHR22950">
    <property type="entry name" value="AMINO ACID TRANSPORTER"/>
    <property type="match status" value="1"/>
</dbReference>
<dbReference type="AlphaFoldDB" id="A0A6A3ADH8"/>
<keyword evidence="6 7" id="KW-0472">Membrane</keyword>
<evidence type="ECO:0000256" key="1">
    <source>
        <dbReference type="ARBA" id="ARBA00004141"/>
    </source>
</evidence>
<evidence type="ECO:0000259" key="8">
    <source>
        <dbReference type="Pfam" id="PF01490"/>
    </source>
</evidence>
<dbReference type="PANTHER" id="PTHR22950:SF349">
    <property type="entry name" value="AMINO ACID TRANSPORTER TRANSMEMBRANE DOMAIN-CONTAINING PROTEIN"/>
    <property type="match status" value="1"/>
</dbReference>
<comment type="caution">
    <text evidence="9">The sequence shown here is derived from an EMBL/GenBank/DDBJ whole genome shotgun (WGS) entry which is preliminary data.</text>
</comment>
<feature type="domain" description="Amino acid transporter transmembrane" evidence="8">
    <location>
        <begin position="13"/>
        <end position="159"/>
    </location>
</feature>
<comment type="subcellular location">
    <subcellularLocation>
        <location evidence="1">Membrane</location>
        <topology evidence="1">Multi-pass membrane protein</topology>
    </subcellularLocation>
</comment>
<accession>A0A6A3ADH8</accession>
<keyword evidence="4" id="KW-0029">Amino-acid transport</keyword>
<dbReference type="EMBL" id="VEPZ02001027">
    <property type="protein sequence ID" value="KAE8700912.1"/>
    <property type="molecule type" value="Genomic_DNA"/>
</dbReference>
<gene>
    <name evidence="9" type="ORF">F3Y22_tig00110551pilonHSYRG00168</name>
</gene>
<keyword evidence="10" id="KW-1185">Reference proteome</keyword>
<keyword evidence="5 7" id="KW-1133">Transmembrane helix</keyword>
<evidence type="ECO:0000256" key="6">
    <source>
        <dbReference type="ARBA" id="ARBA00023136"/>
    </source>
</evidence>
<evidence type="ECO:0000256" key="4">
    <source>
        <dbReference type="ARBA" id="ARBA00022970"/>
    </source>
</evidence>
<dbReference type="Gene3D" id="1.20.1740.10">
    <property type="entry name" value="Amino acid/polyamine transporter I"/>
    <property type="match status" value="1"/>
</dbReference>
<proteinExistence type="predicted"/>
<keyword evidence="3 7" id="KW-0812">Transmembrane</keyword>
<evidence type="ECO:0000256" key="3">
    <source>
        <dbReference type="ARBA" id="ARBA00022692"/>
    </source>
</evidence>
<feature type="transmembrane region" description="Helical" evidence="7">
    <location>
        <begin position="63"/>
        <end position="86"/>
    </location>
</feature>
<name>A0A6A3ADH8_HIBSY</name>
<dbReference type="Pfam" id="PF01490">
    <property type="entry name" value="Aa_trans"/>
    <property type="match status" value="1"/>
</dbReference>
<dbReference type="GO" id="GO:0015179">
    <property type="term" value="F:L-amino acid transmembrane transporter activity"/>
    <property type="evidence" value="ECO:0007669"/>
    <property type="project" value="TreeGrafter"/>
</dbReference>
<evidence type="ECO:0000313" key="10">
    <source>
        <dbReference type="Proteomes" id="UP000436088"/>
    </source>
</evidence>
<keyword evidence="2" id="KW-0813">Transport</keyword>
<sequence>MGFVVKEDVQQAVVGKFSFRDREAFNLGGFPFAAGMAVYCFEGFEMTLALKQSMRERKIFPKVLSISFAWITVVNILFGTFGYIVYDDDTKDIITLNLPNDWTSIVAQNLFNPTCGAEIVTYRICGLMATGWHVPGLVFTFPIMVHPVCEILEGTLKKKI</sequence>
<organism evidence="9 10">
    <name type="scientific">Hibiscus syriacus</name>
    <name type="common">Rose of Sharon</name>
    <dbReference type="NCBI Taxonomy" id="106335"/>
    <lineage>
        <taxon>Eukaryota</taxon>
        <taxon>Viridiplantae</taxon>
        <taxon>Streptophyta</taxon>
        <taxon>Embryophyta</taxon>
        <taxon>Tracheophyta</taxon>
        <taxon>Spermatophyta</taxon>
        <taxon>Magnoliopsida</taxon>
        <taxon>eudicotyledons</taxon>
        <taxon>Gunneridae</taxon>
        <taxon>Pentapetalae</taxon>
        <taxon>rosids</taxon>
        <taxon>malvids</taxon>
        <taxon>Malvales</taxon>
        <taxon>Malvaceae</taxon>
        <taxon>Malvoideae</taxon>
        <taxon>Hibiscus</taxon>
    </lineage>
</organism>
<reference evidence="9" key="1">
    <citation type="submission" date="2019-09" db="EMBL/GenBank/DDBJ databases">
        <title>Draft genome information of white flower Hibiscus syriacus.</title>
        <authorList>
            <person name="Kim Y.-M."/>
        </authorList>
    </citation>
    <scope>NUCLEOTIDE SEQUENCE [LARGE SCALE GENOMIC DNA]</scope>
    <source>
        <strain evidence="9">YM2019G1</strain>
    </source>
</reference>
<evidence type="ECO:0000256" key="7">
    <source>
        <dbReference type="SAM" id="Phobius"/>
    </source>
</evidence>
<dbReference type="GO" id="GO:0005774">
    <property type="term" value="C:vacuolar membrane"/>
    <property type="evidence" value="ECO:0007669"/>
    <property type="project" value="TreeGrafter"/>
</dbReference>
<dbReference type="Proteomes" id="UP000436088">
    <property type="component" value="Unassembled WGS sequence"/>
</dbReference>
<evidence type="ECO:0000256" key="5">
    <source>
        <dbReference type="ARBA" id="ARBA00022989"/>
    </source>
</evidence>
<evidence type="ECO:0000313" key="9">
    <source>
        <dbReference type="EMBL" id="KAE8700912.1"/>
    </source>
</evidence>
<protein>
    <submittedName>
        <fullName evidence="9">Amino acid transporter ANT1</fullName>
    </submittedName>
</protein>
<evidence type="ECO:0000256" key="2">
    <source>
        <dbReference type="ARBA" id="ARBA00022448"/>
    </source>
</evidence>